<dbReference type="InterPro" id="IPR052165">
    <property type="entry name" value="Membrane_assoc_protease"/>
</dbReference>
<dbReference type="SUPFAM" id="SSF141322">
    <property type="entry name" value="NfeD domain-like"/>
    <property type="match status" value="1"/>
</dbReference>
<evidence type="ECO:0000256" key="3">
    <source>
        <dbReference type="ARBA" id="ARBA00022989"/>
    </source>
</evidence>
<evidence type="ECO:0000256" key="5">
    <source>
        <dbReference type="SAM" id="Phobius"/>
    </source>
</evidence>
<dbReference type="Gene3D" id="2.40.50.140">
    <property type="entry name" value="Nucleic acid-binding proteins"/>
    <property type="match status" value="1"/>
</dbReference>
<organism evidence="8">
    <name type="scientific">bioreactor metagenome</name>
    <dbReference type="NCBI Taxonomy" id="1076179"/>
    <lineage>
        <taxon>unclassified sequences</taxon>
        <taxon>metagenomes</taxon>
        <taxon>ecological metagenomes</taxon>
    </lineage>
</organism>
<evidence type="ECO:0000256" key="4">
    <source>
        <dbReference type="ARBA" id="ARBA00023136"/>
    </source>
</evidence>
<keyword evidence="2 5" id="KW-0812">Transmembrane</keyword>
<evidence type="ECO:0000313" key="8">
    <source>
        <dbReference type="EMBL" id="MPM61684.1"/>
    </source>
</evidence>
<evidence type="ECO:0000256" key="1">
    <source>
        <dbReference type="ARBA" id="ARBA00004141"/>
    </source>
</evidence>
<keyword evidence="4 5" id="KW-0472">Membrane</keyword>
<feature type="transmembrane region" description="Helical" evidence="5">
    <location>
        <begin position="116"/>
        <end position="135"/>
    </location>
</feature>
<proteinExistence type="predicted"/>
<feature type="domain" description="NfeD integral membrane" evidence="7">
    <location>
        <begin position="47"/>
        <end position="160"/>
    </location>
</feature>
<comment type="caution">
    <text evidence="8">The sequence shown here is derived from an EMBL/GenBank/DDBJ whole genome shotgun (WGS) entry which is preliminary data.</text>
</comment>
<keyword evidence="3 5" id="KW-1133">Transmembrane helix</keyword>
<evidence type="ECO:0000259" key="6">
    <source>
        <dbReference type="Pfam" id="PF01957"/>
    </source>
</evidence>
<sequence length="251" mass="26491">MKKLLLLLTLLLVCLPLIGAEAARALPVDLYPSNEDLAGRWFLFPQVKAVLLTIIILGILTEVKTAGAGIAGGIAIIAAAALFGMNFVSGAGSWLEVLLFILGVGLLILEVFIPGFGLFGIAGILSILASFYFVLGGNVSALNWLAVSIVAALVIFALLIKYLPSNPAWNLFVLKDKQENSDGYSVTPDMTQYAGKAGVAVTTLRPAGIALIEGVRADVVTFGDYIDAGTNIVVVKVEGSKIFVKIQQKDQ</sequence>
<protein>
    <submittedName>
        <fullName evidence="8">Uncharacterized protein</fullName>
    </submittedName>
</protein>
<gene>
    <name evidence="8" type="ORF">SDC9_108544</name>
</gene>
<dbReference type="PANTHER" id="PTHR33507:SF3">
    <property type="entry name" value="INNER MEMBRANE PROTEIN YBBJ"/>
    <property type="match status" value="1"/>
</dbReference>
<dbReference type="InterPro" id="IPR002810">
    <property type="entry name" value="NfeD-like_C"/>
</dbReference>
<dbReference type="GO" id="GO:0005886">
    <property type="term" value="C:plasma membrane"/>
    <property type="evidence" value="ECO:0007669"/>
    <property type="project" value="TreeGrafter"/>
</dbReference>
<reference evidence="8" key="1">
    <citation type="submission" date="2019-08" db="EMBL/GenBank/DDBJ databases">
        <authorList>
            <person name="Kucharzyk K."/>
            <person name="Murdoch R.W."/>
            <person name="Higgins S."/>
            <person name="Loffler F."/>
        </authorList>
    </citation>
    <scope>NUCLEOTIDE SEQUENCE</scope>
</reference>
<dbReference type="InterPro" id="IPR012340">
    <property type="entry name" value="NA-bd_OB-fold"/>
</dbReference>
<comment type="subcellular location">
    <subcellularLocation>
        <location evidence="1">Membrane</location>
        <topology evidence="1">Multi-pass membrane protein</topology>
    </subcellularLocation>
</comment>
<dbReference type="Pfam" id="PF01957">
    <property type="entry name" value="NfeD"/>
    <property type="match status" value="1"/>
</dbReference>
<dbReference type="Pfam" id="PF24961">
    <property type="entry name" value="NfeD_membrane"/>
    <property type="match status" value="1"/>
</dbReference>
<evidence type="ECO:0000259" key="7">
    <source>
        <dbReference type="Pfam" id="PF24961"/>
    </source>
</evidence>
<feature type="domain" description="NfeD-like C-terminal" evidence="6">
    <location>
        <begin position="192"/>
        <end position="245"/>
    </location>
</feature>
<feature type="transmembrane region" description="Helical" evidence="5">
    <location>
        <begin position="91"/>
        <end position="109"/>
    </location>
</feature>
<feature type="transmembrane region" description="Helical" evidence="5">
    <location>
        <begin position="141"/>
        <end position="160"/>
    </location>
</feature>
<feature type="transmembrane region" description="Helical" evidence="5">
    <location>
        <begin position="41"/>
        <end position="60"/>
    </location>
</feature>
<dbReference type="PANTHER" id="PTHR33507">
    <property type="entry name" value="INNER MEMBRANE PROTEIN YBBJ"/>
    <property type="match status" value="1"/>
</dbReference>
<dbReference type="EMBL" id="VSSQ01018474">
    <property type="protein sequence ID" value="MPM61684.1"/>
    <property type="molecule type" value="Genomic_DNA"/>
</dbReference>
<dbReference type="AlphaFoldDB" id="A0A645BIX3"/>
<feature type="transmembrane region" description="Helical" evidence="5">
    <location>
        <begin position="67"/>
        <end position="85"/>
    </location>
</feature>
<evidence type="ECO:0000256" key="2">
    <source>
        <dbReference type="ARBA" id="ARBA00022692"/>
    </source>
</evidence>
<dbReference type="InterPro" id="IPR056739">
    <property type="entry name" value="NfeD_membrane"/>
</dbReference>
<name>A0A645BIX3_9ZZZZ</name>
<accession>A0A645BIX3</accession>